<gene>
    <name evidence="2" type="ORF">PIB30_006496</name>
</gene>
<organism evidence="2 3">
    <name type="scientific">Stylosanthes scabra</name>
    <dbReference type="NCBI Taxonomy" id="79078"/>
    <lineage>
        <taxon>Eukaryota</taxon>
        <taxon>Viridiplantae</taxon>
        <taxon>Streptophyta</taxon>
        <taxon>Embryophyta</taxon>
        <taxon>Tracheophyta</taxon>
        <taxon>Spermatophyta</taxon>
        <taxon>Magnoliopsida</taxon>
        <taxon>eudicotyledons</taxon>
        <taxon>Gunneridae</taxon>
        <taxon>Pentapetalae</taxon>
        <taxon>rosids</taxon>
        <taxon>fabids</taxon>
        <taxon>Fabales</taxon>
        <taxon>Fabaceae</taxon>
        <taxon>Papilionoideae</taxon>
        <taxon>50 kb inversion clade</taxon>
        <taxon>dalbergioids sensu lato</taxon>
        <taxon>Dalbergieae</taxon>
        <taxon>Pterocarpus clade</taxon>
        <taxon>Stylosanthes</taxon>
    </lineage>
</organism>
<evidence type="ECO:0000313" key="3">
    <source>
        <dbReference type="Proteomes" id="UP001341840"/>
    </source>
</evidence>
<protein>
    <submittedName>
        <fullName evidence="2">Uncharacterized protein</fullName>
    </submittedName>
</protein>
<dbReference type="EMBL" id="JASCZI010151048">
    <property type="protein sequence ID" value="MED6167848.1"/>
    <property type="molecule type" value="Genomic_DNA"/>
</dbReference>
<reference evidence="2 3" key="1">
    <citation type="journal article" date="2023" name="Plants (Basel)">
        <title>Bridging the Gap: Combining Genomics and Transcriptomics Approaches to Understand Stylosanthes scabra, an Orphan Legume from the Brazilian Caatinga.</title>
        <authorList>
            <person name="Ferreira-Neto J.R.C."/>
            <person name="da Silva M.D."/>
            <person name="Binneck E."/>
            <person name="de Melo N.F."/>
            <person name="da Silva R.H."/>
            <person name="de Melo A.L.T.M."/>
            <person name="Pandolfi V."/>
            <person name="Bustamante F.O."/>
            <person name="Brasileiro-Vidal A.C."/>
            <person name="Benko-Iseppon A.M."/>
        </authorList>
    </citation>
    <scope>NUCLEOTIDE SEQUENCE [LARGE SCALE GENOMIC DNA]</scope>
    <source>
        <tissue evidence="2">Leaves</tissue>
    </source>
</reference>
<proteinExistence type="predicted"/>
<keyword evidence="3" id="KW-1185">Reference proteome</keyword>
<feature type="region of interest" description="Disordered" evidence="1">
    <location>
        <begin position="1"/>
        <end position="36"/>
    </location>
</feature>
<comment type="caution">
    <text evidence="2">The sequence shown here is derived from an EMBL/GenBank/DDBJ whole genome shotgun (WGS) entry which is preliminary data.</text>
</comment>
<evidence type="ECO:0000313" key="2">
    <source>
        <dbReference type="EMBL" id="MED6167848.1"/>
    </source>
</evidence>
<name>A0ABU6V659_9FABA</name>
<sequence length="67" mass="7127">MAESSNGHSKENGPPGRRSVTPHNLNLNLGTPRGAIGDEVLQQVPGRGTLHAHHGIYTNTLPEPQLV</sequence>
<evidence type="ECO:0000256" key="1">
    <source>
        <dbReference type="SAM" id="MobiDB-lite"/>
    </source>
</evidence>
<accession>A0ABU6V659</accession>
<dbReference type="Proteomes" id="UP001341840">
    <property type="component" value="Unassembled WGS sequence"/>
</dbReference>